<proteinExistence type="predicted"/>
<protein>
    <submittedName>
        <fullName evidence="3">TolB family protein</fullName>
    </submittedName>
</protein>
<feature type="region of interest" description="Disordered" evidence="1">
    <location>
        <begin position="431"/>
        <end position="453"/>
    </location>
</feature>
<evidence type="ECO:0000256" key="1">
    <source>
        <dbReference type="SAM" id="MobiDB-lite"/>
    </source>
</evidence>
<dbReference type="RefSeq" id="WP_376806881.1">
    <property type="nucleotide sequence ID" value="NZ_JBHTAC010000013.1"/>
</dbReference>
<keyword evidence="2" id="KW-0472">Membrane</keyword>
<gene>
    <name evidence="3" type="ORF">ACFQO7_14905</name>
</gene>
<keyword evidence="4" id="KW-1185">Reference proteome</keyword>
<dbReference type="Gene3D" id="2.120.10.30">
    <property type="entry name" value="TolB, C-terminal domain"/>
    <property type="match status" value="1"/>
</dbReference>
<sequence>MSETLREALRRAAESAPAPRLGEQLWRRGRRRRRVRRAVTALAGVLLAAGLATLPGLVAGGTGLQPADGGSTPAALGRPYPWQLSYEQDLNGPVVAAFIDPGTIYLEATGVLVGRDGSYRLFPMNPGEEFGFVSPDGRYLARWSEIVDLTTGRSIPTVDRALPLAWSPDGRRLLLVVDRDDGYIEYRADGSESDPSHPDDIGYFDLDTGKTTFLLTTDADTPEGVFSPDGQRVAVTTGKHSQPQRLVVVDLATGTPNLLDELTDRQRLAGEAAWTPDGRSVVLLASQGCAWADCDTGMGSLQGWRMQYVDPVTGKVTDGAGATRQGRPARLVGWRDGAPVFVHWGADTDEPEKLAVAEADGSTRVLLTLAGGSGALNVPRDLVERGTFASHSANPLAAQPWVFGCLLACLTPPVLLVLLLRRRRRAVRAAAGSGVGQGAGPDDLRAEGGDTVA</sequence>
<feature type="transmembrane region" description="Helical" evidence="2">
    <location>
        <begin position="401"/>
        <end position="420"/>
    </location>
</feature>
<dbReference type="SUPFAM" id="SSF82171">
    <property type="entry name" value="DPP6 N-terminal domain-like"/>
    <property type="match status" value="1"/>
</dbReference>
<dbReference type="InterPro" id="IPR011042">
    <property type="entry name" value="6-blade_b-propeller_TolB-like"/>
</dbReference>
<evidence type="ECO:0000313" key="3">
    <source>
        <dbReference type="EMBL" id="MFC7243761.1"/>
    </source>
</evidence>
<reference evidence="4" key="1">
    <citation type="journal article" date="2019" name="Int. J. Syst. Evol. Microbiol.">
        <title>The Global Catalogue of Microorganisms (GCM) 10K type strain sequencing project: providing services to taxonomists for standard genome sequencing and annotation.</title>
        <authorList>
            <consortium name="The Broad Institute Genomics Platform"/>
            <consortium name="The Broad Institute Genome Sequencing Center for Infectious Disease"/>
            <person name="Wu L."/>
            <person name="Ma J."/>
        </authorList>
    </citation>
    <scope>NUCLEOTIDE SEQUENCE [LARGE SCALE GENOMIC DNA]</scope>
    <source>
        <strain evidence="4">CGMCC 1.9106</strain>
    </source>
</reference>
<accession>A0ABW2GVY5</accession>
<dbReference type="EMBL" id="JBHTAC010000013">
    <property type="protein sequence ID" value="MFC7243761.1"/>
    <property type="molecule type" value="Genomic_DNA"/>
</dbReference>
<feature type="compositionally biased region" description="Basic and acidic residues" evidence="1">
    <location>
        <begin position="442"/>
        <end position="453"/>
    </location>
</feature>
<dbReference type="Proteomes" id="UP001596392">
    <property type="component" value="Unassembled WGS sequence"/>
</dbReference>
<feature type="transmembrane region" description="Helical" evidence="2">
    <location>
        <begin position="38"/>
        <end position="58"/>
    </location>
</feature>
<comment type="caution">
    <text evidence="3">The sequence shown here is derived from an EMBL/GenBank/DDBJ whole genome shotgun (WGS) entry which is preliminary data.</text>
</comment>
<name>A0ABW2GVY5_9ACTN</name>
<evidence type="ECO:0000256" key="2">
    <source>
        <dbReference type="SAM" id="Phobius"/>
    </source>
</evidence>
<keyword evidence="2" id="KW-1133">Transmembrane helix</keyword>
<organism evidence="3 4">
    <name type="scientific">Catellatospora aurea</name>
    <dbReference type="NCBI Taxonomy" id="1337874"/>
    <lineage>
        <taxon>Bacteria</taxon>
        <taxon>Bacillati</taxon>
        <taxon>Actinomycetota</taxon>
        <taxon>Actinomycetes</taxon>
        <taxon>Micromonosporales</taxon>
        <taxon>Micromonosporaceae</taxon>
        <taxon>Catellatospora</taxon>
    </lineage>
</organism>
<evidence type="ECO:0000313" key="4">
    <source>
        <dbReference type="Proteomes" id="UP001596392"/>
    </source>
</evidence>
<keyword evidence="2" id="KW-0812">Transmembrane</keyword>